<protein>
    <submittedName>
        <fullName evidence="2">Uncharacterized protein</fullName>
    </submittedName>
</protein>
<dbReference type="EMBL" id="HBUF01410165">
    <property type="protein sequence ID" value="CAG6738900.1"/>
    <property type="molecule type" value="Transcribed_RNA"/>
</dbReference>
<dbReference type="EMBL" id="HBUF01410166">
    <property type="protein sequence ID" value="CAG6738901.1"/>
    <property type="molecule type" value="Transcribed_RNA"/>
</dbReference>
<sequence length="99" mass="11441">MFSIFIDQDQNGLTLPQSIVSCIQHVLWLCTRRHFVLVHMLNPMIEHKILDLSKTLKYGIGFVAKFEIKHHCLLSITLLLMSFCLFTLCPLTRLPPKCS</sequence>
<dbReference type="AlphaFoldDB" id="A0A8D9E548"/>
<keyword evidence="1" id="KW-1133">Transmembrane helix</keyword>
<name>A0A8D9E548_9HEMI</name>
<evidence type="ECO:0000313" key="2">
    <source>
        <dbReference type="EMBL" id="CAG6738900.1"/>
    </source>
</evidence>
<proteinExistence type="predicted"/>
<keyword evidence="1" id="KW-0812">Transmembrane</keyword>
<accession>A0A8D9E548</accession>
<feature type="transmembrane region" description="Helical" evidence="1">
    <location>
        <begin position="72"/>
        <end position="93"/>
    </location>
</feature>
<reference evidence="2" key="1">
    <citation type="submission" date="2021-05" db="EMBL/GenBank/DDBJ databases">
        <authorList>
            <person name="Alioto T."/>
            <person name="Alioto T."/>
            <person name="Gomez Garrido J."/>
        </authorList>
    </citation>
    <scope>NUCLEOTIDE SEQUENCE</scope>
</reference>
<evidence type="ECO:0000256" key="1">
    <source>
        <dbReference type="SAM" id="Phobius"/>
    </source>
</evidence>
<keyword evidence="1" id="KW-0472">Membrane</keyword>
<organism evidence="2">
    <name type="scientific">Cacopsylla melanoneura</name>
    <dbReference type="NCBI Taxonomy" id="428564"/>
    <lineage>
        <taxon>Eukaryota</taxon>
        <taxon>Metazoa</taxon>
        <taxon>Ecdysozoa</taxon>
        <taxon>Arthropoda</taxon>
        <taxon>Hexapoda</taxon>
        <taxon>Insecta</taxon>
        <taxon>Pterygota</taxon>
        <taxon>Neoptera</taxon>
        <taxon>Paraneoptera</taxon>
        <taxon>Hemiptera</taxon>
        <taxon>Sternorrhyncha</taxon>
        <taxon>Psylloidea</taxon>
        <taxon>Psyllidae</taxon>
        <taxon>Psyllinae</taxon>
        <taxon>Cacopsylla</taxon>
    </lineage>
</organism>